<accession>A0A5S4ZR92</accession>
<organism evidence="2 3">
    <name type="scientific">Desulfallas thermosapovorans DSM 6562</name>
    <dbReference type="NCBI Taxonomy" id="1121431"/>
    <lineage>
        <taxon>Bacteria</taxon>
        <taxon>Bacillati</taxon>
        <taxon>Bacillota</taxon>
        <taxon>Clostridia</taxon>
        <taxon>Eubacteriales</taxon>
        <taxon>Desulfallaceae</taxon>
        <taxon>Desulfallas</taxon>
    </lineage>
</organism>
<comment type="caution">
    <text evidence="2">The sequence shown here is derived from an EMBL/GenBank/DDBJ whole genome shotgun (WGS) entry which is preliminary data.</text>
</comment>
<keyword evidence="1" id="KW-0812">Transmembrane</keyword>
<reference evidence="2 3" key="1">
    <citation type="submission" date="2019-07" db="EMBL/GenBank/DDBJ databases">
        <title>Genomic Encyclopedia of Type Strains, Phase I: the one thousand microbial genomes (KMG-I) project.</title>
        <authorList>
            <person name="Kyrpides N."/>
        </authorList>
    </citation>
    <scope>NUCLEOTIDE SEQUENCE [LARGE SCALE GENOMIC DNA]</scope>
    <source>
        <strain evidence="2 3">DSM 6562</strain>
    </source>
</reference>
<dbReference type="AlphaFoldDB" id="A0A5S4ZR92"/>
<dbReference type="EMBL" id="VNHM01000008">
    <property type="protein sequence ID" value="TYO95415.1"/>
    <property type="molecule type" value="Genomic_DNA"/>
</dbReference>
<keyword evidence="1" id="KW-1133">Transmembrane helix</keyword>
<gene>
    <name evidence="2" type="ORF">LX24_01766</name>
</gene>
<keyword evidence="3" id="KW-1185">Reference proteome</keyword>
<dbReference type="Proteomes" id="UP000323166">
    <property type="component" value="Unassembled WGS sequence"/>
</dbReference>
<evidence type="ECO:0000313" key="3">
    <source>
        <dbReference type="Proteomes" id="UP000323166"/>
    </source>
</evidence>
<feature type="transmembrane region" description="Helical" evidence="1">
    <location>
        <begin position="29"/>
        <end position="46"/>
    </location>
</feature>
<name>A0A5S4ZR92_9FIRM</name>
<dbReference type="RefSeq" id="WP_166511755.1">
    <property type="nucleotide sequence ID" value="NZ_VNHM01000008.1"/>
</dbReference>
<evidence type="ECO:0000313" key="2">
    <source>
        <dbReference type="EMBL" id="TYO95415.1"/>
    </source>
</evidence>
<sequence length="47" mass="5434">MDPHAAHGHDEPAQEEFRMDYSQWDNKNIIPAIIFFGFLIGVTTIFI</sequence>
<keyword evidence="1" id="KW-0472">Membrane</keyword>
<proteinExistence type="predicted"/>
<evidence type="ECO:0000256" key="1">
    <source>
        <dbReference type="SAM" id="Phobius"/>
    </source>
</evidence>
<protein>
    <submittedName>
        <fullName evidence="2">Uncharacterized protein</fullName>
    </submittedName>
</protein>